<proteinExistence type="predicted"/>
<dbReference type="EMBL" id="JAXUIC010000012">
    <property type="protein sequence ID" value="KAK4560209.1"/>
    <property type="molecule type" value="Genomic_DNA"/>
</dbReference>
<dbReference type="AlphaFoldDB" id="A0AAN7E222"/>
<comment type="caution">
    <text evidence="2">The sequence shown here is derived from an EMBL/GenBank/DDBJ whole genome shotgun (WGS) entry which is preliminary data.</text>
</comment>
<keyword evidence="3" id="KW-1185">Reference proteome</keyword>
<evidence type="ECO:0000313" key="2">
    <source>
        <dbReference type="EMBL" id="KAK4560209.1"/>
    </source>
</evidence>
<sequence length="63" mass="7561">MANTAFEQVWIIRQLLWLLWDLLFFLKIFSRKVVLERETEISQQVVGYISSVMNTQFVKNNQP</sequence>
<gene>
    <name evidence="2" type="ORF">RGQ29_009114</name>
</gene>
<organism evidence="2 3">
    <name type="scientific">Quercus rubra</name>
    <name type="common">Northern red oak</name>
    <name type="synonym">Quercus borealis</name>
    <dbReference type="NCBI Taxonomy" id="3512"/>
    <lineage>
        <taxon>Eukaryota</taxon>
        <taxon>Viridiplantae</taxon>
        <taxon>Streptophyta</taxon>
        <taxon>Embryophyta</taxon>
        <taxon>Tracheophyta</taxon>
        <taxon>Spermatophyta</taxon>
        <taxon>Magnoliopsida</taxon>
        <taxon>eudicotyledons</taxon>
        <taxon>Gunneridae</taxon>
        <taxon>Pentapetalae</taxon>
        <taxon>rosids</taxon>
        <taxon>fabids</taxon>
        <taxon>Fagales</taxon>
        <taxon>Fagaceae</taxon>
        <taxon>Quercus</taxon>
    </lineage>
</organism>
<evidence type="ECO:0000256" key="1">
    <source>
        <dbReference type="SAM" id="Phobius"/>
    </source>
</evidence>
<keyword evidence="1" id="KW-0472">Membrane</keyword>
<feature type="transmembrane region" description="Helical" evidence="1">
    <location>
        <begin position="12"/>
        <end position="29"/>
    </location>
</feature>
<keyword evidence="1" id="KW-0812">Transmembrane</keyword>
<dbReference type="Proteomes" id="UP001324115">
    <property type="component" value="Unassembled WGS sequence"/>
</dbReference>
<accession>A0AAN7E222</accession>
<name>A0AAN7E222_QUERU</name>
<keyword evidence="1" id="KW-1133">Transmembrane helix</keyword>
<evidence type="ECO:0000313" key="3">
    <source>
        <dbReference type="Proteomes" id="UP001324115"/>
    </source>
</evidence>
<protein>
    <submittedName>
        <fullName evidence="2">Uncharacterized protein</fullName>
    </submittedName>
</protein>
<reference evidence="2 3" key="1">
    <citation type="journal article" date="2023" name="G3 (Bethesda)">
        <title>A haplotype-resolved chromosome-scale genome for Quercus rubra L. provides insights into the genetics of adaptive traits for red oak species.</title>
        <authorList>
            <person name="Kapoor B."/>
            <person name="Jenkins J."/>
            <person name="Schmutz J."/>
            <person name="Zhebentyayeva T."/>
            <person name="Kuelheim C."/>
            <person name="Coggeshall M."/>
            <person name="Heim C."/>
            <person name="Lasky J.R."/>
            <person name="Leites L."/>
            <person name="Islam-Faridi N."/>
            <person name="Romero-Severson J."/>
            <person name="DeLeo V.L."/>
            <person name="Lucas S.M."/>
            <person name="Lazic D."/>
            <person name="Gailing O."/>
            <person name="Carlson J."/>
            <person name="Staton M."/>
        </authorList>
    </citation>
    <scope>NUCLEOTIDE SEQUENCE [LARGE SCALE GENOMIC DNA]</scope>
    <source>
        <strain evidence="2">Pseudo-F2</strain>
    </source>
</reference>